<sequence>MPRSKHHLTPRRSTYILLYLLISNQYVVVFHRRPNTQRYTHRYSILPQYSKSPINPDTYHCSDGDSSSPSLCPTFAPFWPKIPEIQAGEEIEADGTSYDTRTSCVTAAISEQLCPADCLLSSL</sequence>
<evidence type="ECO:0000313" key="2">
    <source>
        <dbReference type="EMBL" id="KAG0577812.1"/>
    </source>
</evidence>
<dbReference type="AlphaFoldDB" id="A0A8T0I2Z5"/>
<dbReference type="EMBL" id="CM026425">
    <property type="protein sequence ID" value="KAG0577812.1"/>
    <property type="molecule type" value="Genomic_DNA"/>
</dbReference>
<organism evidence="2 3">
    <name type="scientific">Ceratodon purpureus</name>
    <name type="common">Fire moss</name>
    <name type="synonym">Dicranum purpureum</name>
    <dbReference type="NCBI Taxonomy" id="3225"/>
    <lineage>
        <taxon>Eukaryota</taxon>
        <taxon>Viridiplantae</taxon>
        <taxon>Streptophyta</taxon>
        <taxon>Embryophyta</taxon>
        <taxon>Bryophyta</taxon>
        <taxon>Bryophytina</taxon>
        <taxon>Bryopsida</taxon>
        <taxon>Dicranidae</taxon>
        <taxon>Pseudoditrichales</taxon>
        <taxon>Ditrichaceae</taxon>
        <taxon>Ceratodon</taxon>
    </lineage>
</organism>
<reference evidence="2" key="1">
    <citation type="submission" date="2020-06" db="EMBL/GenBank/DDBJ databases">
        <title>WGS assembly of Ceratodon purpureus strain R40.</title>
        <authorList>
            <person name="Carey S.B."/>
            <person name="Jenkins J."/>
            <person name="Shu S."/>
            <person name="Lovell J.T."/>
            <person name="Sreedasyam A."/>
            <person name="Maumus F."/>
            <person name="Tiley G.P."/>
            <person name="Fernandez-Pozo N."/>
            <person name="Barry K."/>
            <person name="Chen C."/>
            <person name="Wang M."/>
            <person name="Lipzen A."/>
            <person name="Daum C."/>
            <person name="Saski C.A."/>
            <person name="Payton A.C."/>
            <person name="Mcbreen J.C."/>
            <person name="Conrad R.E."/>
            <person name="Kollar L.M."/>
            <person name="Olsson S."/>
            <person name="Huttunen S."/>
            <person name="Landis J.B."/>
            <person name="Wickett N.J."/>
            <person name="Johnson M.G."/>
            <person name="Rensing S.A."/>
            <person name="Grimwood J."/>
            <person name="Schmutz J."/>
            <person name="Mcdaniel S.F."/>
        </authorList>
    </citation>
    <scope>NUCLEOTIDE SEQUENCE</scope>
    <source>
        <strain evidence="2">R40</strain>
    </source>
</reference>
<feature type="transmembrane region" description="Helical" evidence="1">
    <location>
        <begin position="12"/>
        <end position="30"/>
    </location>
</feature>
<gene>
    <name evidence="2" type="ORF">KC19_5G184100</name>
</gene>
<protein>
    <submittedName>
        <fullName evidence="2">Uncharacterized protein</fullName>
    </submittedName>
</protein>
<keyword evidence="1" id="KW-1133">Transmembrane helix</keyword>
<evidence type="ECO:0000313" key="3">
    <source>
        <dbReference type="Proteomes" id="UP000822688"/>
    </source>
</evidence>
<name>A0A8T0I2Z5_CERPU</name>
<accession>A0A8T0I2Z5</accession>
<keyword evidence="1" id="KW-0472">Membrane</keyword>
<proteinExistence type="predicted"/>
<keyword evidence="1" id="KW-0812">Transmembrane</keyword>
<comment type="caution">
    <text evidence="2">The sequence shown here is derived from an EMBL/GenBank/DDBJ whole genome shotgun (WGS) entry which is preliminary data.</text>
</comment>
<keyword evidence="3" id="KW-1185">Reference proteome</keyword>
<dbReference type="Proteomes" id="UP000822688">
    <property type="component" value="Chromosome 5"/>
</dbReference>
<evidence type="ECO:0000256" key="1">
    <source>
        <dbReference type="SAM" id="Phobius"/>
    </source>
</evidence>